<protein>
    <submittedName>
        <fullName evidence="1">16134_t:CDS:1</fullName>
    </submittedName>
</protein>
<dbReference type="Proteomes" id="UP000789702">
    <property type="component" value="Unassembled WGS sequence"/>
</dbReference>
<evidence type="ECO:0000313" key="1">
    <source>
        <dbReference type="EMBL" id="CAG8453876.1"/>
    </source>
</evidence>
<accession>A0ACA9K5U1</accession>
<proteinExistence type="predicted"/>
<keyword evidence="2" id="KW-1185">Reference proteome</keyword>
<name>A0ACA9K5U1_9GLOM</name>
<evidence type="ECO:0000313" key="2">
    <source>
        <dbReference type="Proteomes" id="UP000789702"/>
    </source>
</evidence>
<organism evidence="1 2">
    <name type="scientific">Dentiscutata heterogama</name>
    <dbReference type="NCBI Taxonomy" id="1316150"/>
    <lineage>
        <taxon>Eukaryota</taxon>
        <taxon>Fungi</taxon>
        <taxon>Fungi incertae sedis</taxon>
        <taxon>Mucoromycota</taxon>
        <taxon>Glomeromycotina</taxon>
        <taxon>Glomeromycetes</taxon>
        <taxon>Diversisporales</taxon>
        <taxon>Gigasporaceae</taxon>
        <taxon>Dentiscutata</taxon>
    </lineage>
</organism>
<sequence>MSLSSTCIGNTENEEANIINLVYNFDWSSTSLGPMDSWEPVIKTVMGVCLRSTFPICLHIGPPEWILLYNKGFSDILKTRHPFALGKSTKEVWPEICEIVISQLEEVRKSGKGMFKKDEYFELERDGYKEESYFNYTFSPIFKSDGTVWAIMNMAQETTQRVLNARRLKVLSEFGNRTSD</sequence>
<gene>
    <name evidence="1" type="ORF">DHETER_LOCUS972</name>
</gene>
<reference evidence="1" key="1">
    <citation type="submission" date="2021-06" db="EMBL/GenBank/DDBJ databases">
        <authorList>
            <person name="Kallberg Y."/>
            <person name="Tangrot J."/>
            <person name="Rosling A."/>
        </authorList>
    </citation>
    <scope>NUCLEOTIDE SEQUENCE</scope>
    <source>
        <strain evidence="1">IL203A</strain>
    </source>
</reference>
<dbReference type="EMBL" id="CAJVPU010000537">
    <property type="protein sequence ID" value="CAG8453876.1"/>
    <property type="molecule type" value="Genomic_DNA"/>
</dbReference>
<comment type="caution">
    <text evidence="1">The sequence shown here is derived from an EMBL/GenBank/DDBJ whole genome shotgun (WGS) entry which is preliminary data.</text>
</comment>